<evidence type="ECO:0008006" key="4">
    <source>
        <dbReference type="Google" id="ProtNLM"/>
    </source>
</evidence>
<organism evidence="2 3">
    <name type="scientific">Hydrogenophaga taeniospiralis CCUG 15921</name>
    <dbReference type="NCBI Taxonomy" id="1281780"/>
    <lineage>
        <taxon>Bacteria</taxon>
        <taxon>Pseudomonadati</taxon>
        <taxon>Pseudomonadota</taxon>
        <taxon>Betaproteobacteria</taxon>
        <taxon>Burkholderiales</taxon>
        <taxon>Comamonadaceae</taxon>
        <taxon>Hydrogenophaga</taxon>
    </lineage>
</organism>
<evidence type="ECO:0000313" key="3">
    <source>
        <dbReference type="Proteomes" id="UP001152876"/>
    </source>
</evidence>
<dbReference type="OrthoDB" id="8854097at2"/>
<evidence type="ECO:0000313" key="2">
    <source>
        <dbReference type="EMBL" id="MDG5976986.1"/>
    </source>
</evidence>
<sequence length="126" mass="12858">MRHLLIAFLIALLPLRGWVGDAMAVSMLTAPGVAHAGCAEQVAPPDLATAPQAAASHNMALQDAATTPAQDDGAQAHSACDVCNGAAMSLPAPRGVPARQAHPRPAPHTVWFASSEPQPGHKPPIA</sequence>
<feature type="region of interest" description="Disordered" evidence="1">
    <location>
        <begin position="94"/>
        <end position="126"/>
    </location>
</feature>
<dbReference type="EMBL" id="AOGK01000015">
    <property type="protein sequence ID" value="MDG5976986.1"/>
    <property type="molecule type" value="Genomic_DNA"/>
</dbReference>
<evidence type="ECO:0000256" key="1">
    <source>
        <dbReference type="SAM" id="MobiDB-lite"/>
    </source>
</evidence>
<comment type="caution">
    <text evidence="2">The sequence shown here is derived from an EMBL/GenBank/DDBJ whole genome shotgun (WGS) entry which is preliminary data.</text>
</comment>
<feature type="region of interest" description="Disordered" evidence="1">
    <location>
        <begin position="50"/>
        <end position="77"/>
    </location>
</feature>
<protein>
    <recommendedName>
        <fullName evidence="4">DUF2946 domain-containing protein</fullName>
    </recommendedName>
</protein>
<dbReference type="AlphaFoldDB" id="A0A9X4NV80"/>
<dbReference type="Proteomes" id="UP001152876">
    <property type="component" value="Unassembled WGS sequence"/>
</dbReference>
<reference evidence="2" key="1">
    <citation type="submission" date="2013-01" db="EMBL/GenBank/DDBJ databases">
        <title>Genome draft of Hydrogenophaga taeniospiralis 2K1.</title>
        <authorList>
            <person name="Gomila M."/>
            <person name="Lalucat J."/>
        </authorList>
    </citation>
    <scope>NUCLEOTIDE SEQUENCE</scope>
    <source>
        <strain evidence="2">CCUG 15921</strain>
    </source>
</reference>
<gene>
    <name evidence="2" type="ORF">H010_17119</name>
</gene>
<name>A0A9X4NV80_9BURK</name>
<accession>A0A9X4NV80</accession>
<keyword evidence="3" id="KW-1185">Reference proteome</keyword>
<dbReference type="RefSeq" id="WP_068174227.1">
    <property type="nucleotide sequence ID" value="NZ_AOGK01000015.1"/>
</dbReference>
<proteinExistence type="predicted"/>